<name>A0A844W7V2_9RHOB</name>
<keyword evidence="2" id="KW-0472">Membrane</keyword>
<dbReference type="InterPro" id="IPR025961">
    <property type="entry name" value="Metal_resist"/>
</dbReference>
<accession>A0A844W7V2</accession>
<dbReference type="Proteomes" id="UP000443843">
    <property type="component" value="Unassembled WGS sequence"/>
</dbReference>
<evidence type="ECO:0000256" key="2">
    <source>
        <dbReference type="SAM" id="Phobius"/>
    </source>
</evidence>
<keyword evidence="2" id="KW-0812">Transmembrane</keyword>
<evidence type="ECO:0000256" key="1">
    <source>
        <dbReference type="SAM" id="MobiDB-lite"/>
    </source>
</evidence>
<dbReference type="Gene3D" id="1.20.120.1490">
    <property type="match status" value="1"/>
</dbReference>
<reference evidence="3 4" key="1">
    <citation type="submission" date="2019-11" db="EMBL/GenBank/DDBJ databases">
        <title>Pseudooceanicola pacifica sp. nov., isolated from deep-sea sediment of the Pacific Ocean.</title>
        <authorList>
            <person name="Lyu L."/>
        </authorList>
    </citation>
    <scope>NUCLEOTIDE SEQUENCE [LARGE SCALE GENOMIC DNA]</scope>
    <source>
        <strain evidence="3 4">216_PA32_1</strain>
    </source>
</reference>
<comment type="caution">
    <text evidence="3">The sequence shown here is derived from an EMBL/GenBank/DDBJ whole genome shotgun (WGS) entry which is preliminary data.</text>
</comment>
<feature type="transmembrane region" description="Helical" evidence="2">
    <location>
        <begin position="20"/>
        <end position="44"/>
    </location>
</feature>
<sequence length="181" mass="19889">MSDKDTGTGSGPVSGTRLWVRLVLFASLAVNMLVIGAVVGTVAMHGGGPDDRRRPPRADQIAGPLTHALDHEERREIGRAIRSEYRKGRPSRGAMKAEYDAVIQALRTEPFDATAVRDSFERQQAYAVDRMKIGQGILLDKLVAMTPEQRAAFADRLEDGLTRFDEGRGKGKDKDGKDRDN</sequence>
<proteinExistence type="predicted"/>
<dbReference type="AlphaFoldDB" id="A0A844W7V2"/>
<protein>
    <submittedName>
        <fullName evidence="3">Periplasmic heavy metal sensor</fullName>
    </submittedName>
</protein>
<evidence type="ECO:0000313" key="3">
    <source>
        <dbReference type="EMBL" id="MWB78941.1"/>
    </source>
</evidence>
<organism evidence="3 4">
    <name type="scientific">Pseudooceanicola pacificus</name>
    <dbReference type="NCBI Taxonomy" id="2676438"/>
    <lineage>
        <taxon>Bacteria</taxon>
        <taxon>Pseudomonadati</taxon>
        <taxon>Pseudomonadota</taxon>
        <taxon>Alphaproteobacteria</taxon>
        <taxon>Rhodobacterales</taxon>
        <taxon>Paracoccaceae</taxon>
        <taxon>Pseudooceanicola</taxon>
    </lineage>
</organism>
<evidence type="ECO:0000313" key="4">
    <source>
        <dbReference type="Proteomes" id="UP000443843"/>
    </source>
</evidence>
<keyword evidence="4" id="KW-1185">Reference proteome</keyword>
<feature type="region of interest" description="Disordered" evidence="1">
    <location>
        <begin position="162"/>
        <end position="181"/>
    </location>
</feature>
<gene>
    <name evidence="3" type="ORF">GLS40_12950</name>
</gene>
<keyword evidence="2" id="KW-1133">Transmembrane helix</keyword>
<dbReference type="Pfam" id="PF13801">
    <property type="entry name" value="Metal_resist"/>
    <property type="match status" value="1"/>
</dbReference>
<dbReference type="EMBL" id="WNXQ01000007">
    <property type="protein sequence ID" value="MWB78941.1"/>
    <property type="molecule type" value="Genomic_DNA"/>
</dbReference>
<dbReference type="RefSeq" id="WP_160383150.1">
    <property type="nucleotide sequence ID" value="NZ_WNXQ01000007.1"/>
</dbReference>